<organism evidence="5 6">
    <name type="scientific">Klenkia terrae</name>
    <dbReference type="NCBI Taxonomy" id="1052259"/>
    <lineage>
        <taxon>Bacteria</taxon>
        <taxon>Bacillati</taxon>
        <taxon>Actinomycetota</taxon>
        <taxon>Actinomycetes</taxon>
        <taxon>Geodermatophilales</taxon>
        <taxon>Geodermatophilaceae</taxon>
        <taxon>Klenkia</taxon>
    </lineage>
</organism>
<accession>A0ABU8E0Y9</accession>
<proteinExistence type="predicted"/>
<dbReference type="Proteomes" id="UP001373496">
    <property type="component" value="Unassembled WGS sequence"/>
</dbReference>
<feature type="compositionally biased region" description="Pro residues" evidence="2">
    <location>
        <begin position="289"/>
        <end position="313"/>
    </location>
</feature>
<feature type="transmembrane region" description="Helical" evidence="3">
    <location>
        <begin position="24"/>
        <end position="46"/>
    </location>
</feature>
<keyword evidence="1" id="KW-0175">Coiled coil</keyword>
<feature type="coiled-coil region" evidence="1">
    <location>
        <begin position="97"/>
        <end position="128"/>
    </location>
</feature>
<feature type="compositionally biased region" description="Basic and acidic residues" evidence="2">
    <location>
        <begin position="246"/>
        <end position="255"/>
    </location>
</feature>
<feature type="compositionally biased region" description="Pro residues" evidence="2">
    <location>
        <begin position="222"/>
        <end position="240"/>
    </location>
</feature>
<protein>
    <submittedName>
        <fullName evidence="5">DUF6779 domain-containing protein</fullName>
    </submittedName>
</protein>
<reference evidence="5 6" key="1">
    <citation type="submission" date="2024-03" db="EMBL/GenBank/DDBJ databases">
        <title>Draft genome sequence of Klenkia terrae.</title>
        <authorList>
            <person name="Duangmal K."/>
            <person name="Chantavorakit T."/>
        </authorList>
    </citation>
    <scope>NUCLEOTIDE SEQUENCE [LARGE SCALE GENOMIC DNA]</scope>
    <source>
        <strain evidence="5 6">JCM 17786</strain>
    </source>
</reference>
<name>A0ABU8E0Y9_9ACTN</name>
<evidence type="ECO:0000256" key="2">
    <source>
        <dbReference type="SAM" id="MobiDB-lite"/>
    </source>
</evidence>
<gene>
    <name evidence="5" type="ORF">UXQ13_00780</name>
</gene>
<keyword evidence="3" id="KW-0472">Membrane</keyword>
<feature type="region of interest" description="Disordered" evidence="2">
    <location>
        <begin position="194"/>
        <end position="405"/>
    </location>
</feature>
<evidence type="ECO:0000259" key="4">
    <source>
        <dbReference type="Pfam" id="PF20570"/>
    </source>
</evidence>
<comment type="caution">
    <text evidence="5">The sequence shown here is derived from an EMBL/GenBank/DDBJ whole genome shotgun (WGS) entry which is preliminary data.</text>
</comment>
<feature type="region of interest" description="Disordered" evidence="2">
    <location>
        <begin position="1"/>
        <end position="20"/>
    </location>
</feature>
<dbReference type="InterPro" id="IPR046706">
    <property type="entry name" value="DUF6779"/>
</dbReference>
<keyword evidence="3" id="KW-0812">Transmembrane</keyword>
<evidence type="ECO:0000256" key="3">
    <source>
        <dbReference type="SAM" id="Phobius"/>
    </source>
</evidence>
<keyword evidence="6" id="KW-1185">Reference proteome</keyword>
<dbReference type="RefSeq" id="WP_225234424.1">
    <property type="nucleotide sequence ID" value="NZ_JBAPLV010000001.1"/>
</dbReference>
<keyword evidence="3" id="KW-1133">Transmembrane helix</keyword>
<feature type="domain" description="DUF6779" evidence="4">
    <location>
        <begin position="54"/>
        <end position="144"/>
    </location>
</feature>
<sequence>MTGGPGDLGTSAPRPRPPESRLSPVVRIAGLVLGFALAIAATLAVFLTDNALYLRLAVIAVAWAFVIAAFSAGRRKTDQAVAEGRENQLRQAYSLELEREVAARREYELKLENQLRRETQEAMRAEMDKLRADLASLAGLRDQLVGLGELQADMGRLRHELTEQLSGEMLVERIVMRTQSIRMPAERAELGAAGSDVIDGDAGTGWTGASRSAEDDLVARVQPPPVPSAPDRPAAEPPSPFAWLAPRERPAEPPSRHASPTQDDRVARPDSAARHGTAEQPAVVQVPARTPPPVQPSTPPVEPPPVEPAPPVRAEPASAAGPATELWAAPEAEAAPHRRRAPEEPAPPPAEPEHEPDVFETAGHQRLTEILAESGSTAGGGRRRRRYREDDDPGEDDVLARVLSS</sequence>
<evidence type="ECO:0000256" key="1">
    <source>
        <dbReference type="SAM" id="Coils"/>
    </source>
</evidence>
<feature type="compositionally biased region" description="Basic and acidic residues" evidence="2">
    <location>
        <begin position="262"/>
        <end position="277"/>
    </location>
</feature>
<dbReference type="Pfam" id="PF20570">
    <property type="entry name" value="DUF6779"/>
    <property type="match status" value="1"/>
</dbReference>
<dbReference type="EMBL" id="JBAPLV010000001">
    <property type="protein sequence ID" value="MEI4276988.1"/>
    <property type="molecule type" value="Genomic_DNA"/>
</dbReference>
<evidence type="ECO:0000313" key="6">
    <source>
        <dbReference type="Proteomes" id="UP001373496"/>
    </source>
</evidence>
<feature type="transmembrane region" description="Helical" evidence="3">
    <location>
        <begin position="52"/>
        <end position="70"/>
    </location>
</feature>
<evidence type="ECO:0000313" key="5">
    <source>
        <dbReference type="EMBL" id="MEI4276988.1"/>
    </source>
</evidence>